<sequence>MTKKHFSNKLMPMKGDLTALEHKVEQFLAFCQSLRAENQALRSRVAGLEDERQALVDKIDTARTRLEALMERLPEE</sequence>
<evidence type="ECO:0008006" key="3">
    <source>
        <dbReference type="Google" id="ProtNLM"/>
    </source>
</evidence>
<dbReference type="AlphaFoldDB" id="A0A1J5RTJ2"/>
<dbReference type="EMBL" id="MLJW01000111">
    <property type="protein sequence ID" value="OIQ99002.1"/>
    <property type="molecule type" value="Genomic_DNA"/>
</dbReference>
<dbReference type="Gene3D" id="1.10.287.1490">
    <property type="match status" value="1"/>
</dbReference>
<keyword evidence="1" id="KW-0175">Coiled coil</keyword>
<evidence type="ECO:0000313" key="2">
    <source>
        <dbReference type="EMBL" id="OIQ99002.1"/>
    </source>
</evidence>
<feature type="coiled-coil region" evidence="1">
    <location>
        <begin position="31"/>
        <end position="72"/>
    </location>
</feature>
<reference evidence="2" key="1">
    <citation type="submission" date="2016-10" db="EMBL/GenBank/DDBJ databases">
        <title>Sequence of Gallionella enrichment culture.</title>
        <authorList>
            <person name="Poehlein A."/>
            <person name="Muehling M."/>
            <person name="Daniel R."/>
        </authorList>
    </citation>
    <scope>NUCLEOTIDE SEQUENCE</scope>
</reference>
<proteinExistence type="predicted"/>
<gene>
    <name evidence="2" type="ORF">GALL_189140</name>
</gene>
<accession>A0A1J5RTJ2</accession>
<protein>
    <recommendedName>
        <fullName evidence="3">Cell division protein ZapB</fullName>
    </recommendedName>
</protein>
<name>A0A1J5RTJ2_9ZZZZ</name>
<organism evidence="2">
    <name type="scientific">mine drainage metagenome</name>
    <dbReference type="NCBI Taxonomy" id="410659"/>
    <lineage>
        <taxon>unclassified sequences</taxon>
        <taxon>metagenomes</taxon>
        <taxon>ecological metagenomes</taxon>
    </lineage>
</organism>
<comment type="caution">
    <text evidence="2">The sequence shown here is derived from an EMBL/GenBank/DDBJ whole genome shotgun (WGS) entry which is preliminary data.</text>
</comment>
<evidence type="ECO:0000256" key="1">
    <source>
        <dbReference type="SAM" id="Coils"/>
    </source>
</evidence>